<keyword evidence="2" id="KW-1133">Transmembrane helix</keyword>
<dbReference type="InterPro" id="IPR025194">
    <property type="entry name" value="RodZ-like_C"/>
</dbReference>
<dbReference type="EMBL" id="CP026604">
    <property type="protein sequence ID" value="AWB68217.1"/>
    <property type="molecule type" value="Genomic_DNA"/>
</dbReference>
<name>A0A2S0VVH3_9ALTE</name>
<dbReference type="AlphaFoldDB" id="A0A2S0VVH3"/>
<dbReference type="Pfam" id="PF13464">
    <property type="entry name" value="RodZ_C"/>
    <property type="match status" value="1"/>
</dbReference>
<protein>
    <recommendedName>
        <fullName evidence="3">Cytoskeleton protein RodZ-like C-terminal domain-containing protein</fullName>
    </recommendedName>
</protein>
<dbReference type="PANTHER" id="PTHR34475:SF1">
    <property type="entry name" value="CYTOSKELETON PROTEIN RODZ"/>
    <property type="match status" value="1"/>
</dbReference>
<keyword evidence="2" id="KW-0812">Transmembrane</keyword>
<dbReference type="KEGG" id="cate:C2869_18160"/>
<evidence type="ECO:0000256" key="1">
    <source>
        <dbReference type="SAM" id="MobiDB-lite"/>
    </source>
</evidence>
<dbReference type="Gene3D" id="1.10.260.40">
    <property type="entry name" value="lambda repressor-like DNA-binding domains"/>
    <property type="match status" value="1"/>
</dbReference>
<keyword evidence="5" id="KW-1185">Reference proteome</keyword>
<dbReference type="OrthoDB" id="9790252at2"/>
<evidence type="ECO:0000256" key="2">
    <source>
        <dbReference type="SAM" id="Phobius"/>
    </source>
</evidence>
<dbReference type="PANTHER" id="PTHR34475">
    <property type="match status" value="1"/>
</dbReference>
<reference evidence="4 5" key="1">
    <citation type="submission" date="2018-01" db="EMBL/GenBank/DDBJ databases">
        <title>Genome sequence of a Cantenovulum-like bacteria.</title>
        <authorList>
            <person name="Tan W.R."/>
            <person name="Lau N.-S."/>
            <person name="Go F."/>
            <person name="Amirul A.-A.A."/>
        </authorList>
    </citation>
    <scope>NUCLEOTIDE SEQUENCE [LARGE SCALE GENOMIC DNA]</scope>
    <source>
        <strain evidence="4 5">CCB-QB4</strain>
    </source>
</reference>
<evidence type="ECO:0000313" key="4">
    <source>
        <dbReference type="EMBL" id="AWB68217.1"/>
    </source>
</evidence>
<dbReference type="InterPro" id="IPR050400">
    <property type="entry name" value="Bact_Cytoskel_RodZ"/>
</dbReference>
<feature type="domain" description="Cytoskeleton protein RodZ-like C-terminal" evidence="3">
    <location>
        <begin position="255"/>
        <end position="326"/>
    </location>
</feature>
<dbReference type="Pfam" id="PF13413">
    <property type="entry name" value="HTH_25"/>
    <property type="match status" value="1"/>
</dbReference>
<sequence>MMTEKIEQEQLTESQPTPGQMLQELRELQKLSRQDVADSLNLKIDIIEKIEKNQFKDIGTPLFVRGYLKSCAKLYGIEEESVMALYDAMSDAPQVQRVKMTSFSRRTSREAHDSRLMLATYIIIAIVILSFVLWWWQRDQAPTFNSLVDVVNEQVSDTQAADPTSSASDEQKVLSAGEPSADEPSTDELAQPLDSVALDETPQQELANQEQASSTAISAAPLVQDPTPKTIAADSSQQSTALLNVATPDGAVAMELTFIDDCWLVITDATGREIANGVKKKGYVMPVSGVAPVSFVLGAPENVSMTFDGKTIDMTQFKAGRVARFSLPFDHE</sequence>
<evidence type="ECO:0000313" key="5">
    <source>
        <dbReference type="Proteomes" id="UP000244441"/>
    </source>
</evidence>
<dbReference type="GO" id="GO:0003677">
    <property type="term" value="F:DNA binding"/>
    <property type="evidence" value="ECO:0007669"/>
    <property type="project" value="InterPro"/>
</dbReference>
<feature type="transmembrane region" description="Helical" evidence="2">
    <location>
        <begin position="116"/>
        <end position="136"/>
    </location>
</feature>
<gene>
    <name evidence="4" type="ORF">C2869_18160</name>
</gene>
<keyword evidence="2" id="KW-0472">Membrane</keyword>
<feature type="region of interest" description="Disordered" evidence="1">
    <location>
        <begin position="157"/>
        <end position="188"/>
    </location>
</feature>
<evidence type="ECO:0000259" key="3">
    <source>
        <dbReference type="Pfam" id="PF13464"/>
    </source>
</evidence>
<dbReference type="InterPro" id="IPR010982">
    <property type="entry name" value="Lambda_DNA-bd_dom_sf"/>
</dbReference>
<proteinExistence type="predicted"/>
<organism evidence="4 5">
    <name type="scientific">Saccharobesus litoralis</name>
    <dbReference type="NCBI Taxonomy" id="2172099"/>
    <lineage>
        <taxon>Bacteria</taxon>
        <taxon>Pseudomonadati</taxon>
        <taxon>Pseudomonadota</taxon>
        <taxon>Gammaproteobacteria</taxon>
        <taxon>Alteromonadales</taxon>
        <taxon>Alteromonadaceae</taxon>
        <taxon>Saccharobesus</taxon>
    </lineage>
</organism>
<dbReference type="RefSeq" id="WP_108604281.1">
    <property type="nucleotide sequence ID" value="NZ_CP026604.1"/>
</dbReference>
<dbReference type="SUPFAM" id="SSF47413">
    <property type="entry name" value="lambda repressor-like DNA-binding domains"/>
    <property type="match status" value="1"/>
</dbReference>
<dbReference type="Proteomes" id="UP000244441">
    <property type="component" value="Chromosome"/>
</dbReference>
<feature type="compositionally biased region" description="Polar residues" evidence="1">
    <location>
        <begin position="157"/>
        <end position="168"/>
    </location>
</feature>
<accession>A0A2S0VVH3</accession>